<dbReference type="EMBL" id="JH597821">
    <property type="status" value="NOT_ANNOTATED_CDS"/>
    <property type="molecule type" value="Genomic_DNA"/>
</dbReference>
<accession>M4BT76</accession>
<keyword evidence="3" id="KW-1185">Reference proteome</keyword>
<sequence length="60" mass="6558">MAEVGAALCDDDNDDRVEMRKSGGNDRKRSSRKKDDRGGKGSGEPQAKKRSVLDRLGPKL</sequence>
<protein>
    <submittedName>
        <fullName evidence="2">Uncharacterized protein</fullName>
    </submittedName>
</protein>
<dbReference type="VEuPathDB" id="FungiDB:HpaG809661"/>
<proteinExistence type="predicted"/>
<evidence type="ECO:0000256" key="1">
    <source>
        <dbReference type="SAM" id="MobiDB-lite"/>
    </source>
</evidence>
<dbReference type="InParanoid" id="M4BT76"/>
<reference evidence="3" key="1">
    <citation type="journal article" date="2010" name="Science">
        <title>Signatures of adaptation to obligate biotrophy in the Hyaloperonospora arabidopsidis genome.</title>
        <authorList>
            <person name="Baxter L."/>
            <person name="Tripathy S."/>
            <person name="Ishaque N."/>
            <person name="Boot N."/>
            <person name="Cabral A."/>
            <person name="Kemen E."/>
            <person name="Thines M."/>
            <person name="Ah-Fong A."/>
            <person name="Anderson R."/>
            <person name="Badejoko W."/>
            <person name="Bittner-Eddy P."/>
            <person name="Boore J.L."/>
            <person name="Chibucos M.C."/>
            <person name="Coates M."/>
            <person name="Dehal P."/>
            <person name="Delehaunty K."/>
            <person name="Dong S."/>
            <person name="Downton P."/>
            <person name="Dumas B."/>
            <person name="Fabro G."/>
            <person name="Fronick C."/>
            <person name="Fuerstenberg S.I."/>
            <person name="Fulton L."/>
            <person name="Gaulin E."/>
            <person name="Govers F."/>
            <person name="Hughes L."/>
            <person name="Humphray S."/>
            <person name="Jiang R.H."/>
            <person name="Judelson H."/>
            <person name="Kamoun S."/>
            <person name="Kyung K."/>
            <person name="Meijer H."/>
            <person name="Minx P."/>
            <person name="Morris P."/>
            <person name="Nelson J."/>
            <person name="Phuntumart V."/>
            <person name="Qutob D."/>
            <person name="Rehmany A."/>
            <person name="Rougon-Cardoso A."/>
            <person name="Ryden P."/>
            <person name="Torto-Alalibo T."/>
            <person name="Studholme D."/>
            <person name="Wang Y."/>
            <person name="Win J."/>
            <person name="Wood J."/>
            <person name="Clifton S.W."/>
            <person name="Rogers J."/>
            <person name="Van den Ackerveken G."/>
            <person name="Jones J.D."/>
            <person name="McDowell J.M."/>
            <person name="Beynon J."/>
            <person name="Tyler B.M."/>
        </authorList>
    </citation>
    <scope>NUCLEOTIDE SEQUENCE [LARGE SCALE GENOMIC DNA]</scope>
    <source>
        <strain evidence="3">Emoy2</strain>
    </source>
</reference>
<dbReference type="AlphaFoldDB" id="M4BT76"/>
<dbReference type="EnsemblProtists" id="HpaT809661">
    <property type="protein sequence ID" value="HpaP809661"/>
    <property type="gene ID" value="HpaG809661"/>
</dbReference>
<feature type="compositionally biased region" description="Basic and acidic residues" evidence="1">
    <location>
        <begin position="16"/>
        <end position="39"/>
    </location>
</feature>
<organism evidence="2 3">
    <name type="scientific">Hyaloperonospora arabidopsidis (strain Emoy2)</name>
    <name type="common">Downy mildew agent</name>
    <name type="synonym">Peronospora arabidopsidis</name>
    <dbReference type="NCBI Taxonomy" id="559515"/>
    <lineage>
        <taxon>Eukaryota</taxon>
        <taxon>Sar</taxon>
        <taxon>Stramenopiles</taxon>
        <taxon>Oomycota</taxon>
        <taxon>Peronosporomycetes</taxon>
        <taxon>Peronosporales</taxon>
        <taxon>Peronosporaceae</taxon>
        <taxon>Hyaloperonospora</taxon>
    </lineage>
</organism>
<reference evidence="2" key="2">
    <citation type="submission" date="2015-06" db="UniProtKB">
        <authorList>
            <consortium name="EnsemblProtists"/>
        </authorList>
    </citation>
    <scope>IDENTIFICATION</scope>
    <source>
        <strain evidence="2">Emoy2</strain>
    </source>
</reference>
<dbReference type="Proteomes" id="UP000011713">
    <property type="component" value="Unassembled WGS sequence"/>
</dbReference>
<feature type="region of interest" description="Disordered" evidence="1">
    <location>
        <begin position="1"/>
        <end position="60"/>
    </location>
</feature>
<evidence type="ECO:0000313" key="3">
    <source>
        <dbReference type="Proteomes" id="UP000011713"/>
    </source>
</evidence>
<dbReference type="HOGENOM" id="CLU_2946547_0_0_1"/>
<feature type="compositionally biased region" description="Basic and acidic residues" evidence="1">
    <location>
        <begin position="51"/>
        <end position="60"/>
    </location>
</feature>
<name>M4BT76_HYAAE</name>
<evidence type="ECO:0000313" key="2">
    <source>
        <dbReference type="EnsemblProtists" id="HpaP809661"/>
    </source>
</evidence>